<dbReference type="EMBL" id="WWVQ01000012">
    <property type="protein sequence ID" value="MZL32943.1"/>
    <property type="molecule type" value="Genomic_DNA"/>
</dbReference>
<dbReference type="RefSeq" id="WP_161233594.1">
    <property type="nucleotide sequence ID" value="NZ_JBDPBK010000015.1"/>
</dbReference>
<organism evidence="1 2">
    <name type="scientific">Blautia wexlerae</name>
    <dbReference type="NCBI Taxonomy" id="418240"/>
    <lineage>
        <taxon>Bacteria</taxon>
        <taxon>Bacillati</taxon>
        <taxon>Bacillota</taxon>
        <taxon>Clostridia</taxon>
        <taxon>Lachnospirales</taxon>
        <taxon>Lachnospiraceae</taxon>
        <taxon>Blautia</taxon>
    </lineage>
</organism>
<evidence type="ECO:0000313" key="1">
    <source>
        <dbReference type="EMBL" id="MZL32943.1"/>
    </source>
</evidence>
<sequence>MEASVNLEEKSNRIITYSVNGGFKRKEPQVQEMKDVCSFILEKLRERR</sequence>
<proteinExistence type="predicted"/>
<accession>A0A6L8T1B9</accession>
<dbReference type="Proteomes" id="UP000477285">
    <property type="component" value="Unassembled WGS sequence"/>
</dbReference>
<dbReference type="AlphaFoldDB" id="A0A6L8T1B9"/>
<gene>
    <name evidence="1" type="ORF">GT728_06950</name>
</gene>
<name>A0A6L8T1B9_9FIRM</name>
<evidence type="ECO:0000313" key="2">
    <source>
        <dbReference type="Proteomes" id="UP000477285"/>
    </source>
</evidence>
<protein>
    <submittedName>
        <fullName evidence="1">Uncharacterized protein</fullName>
    </submittedName>
</protein>
<reference evidence="1 2" key="1">
    <citation type="journal article" date="2019" name="Nat. Med.">
        <title>A library of human gut bacterial isolates paired with longitudinal multiomics data enables mechanistic microbiome research.</title>
        <authorList>
            <person name="Poyet M."/>
            <person name="Groussin M."/>
            <person name="Gibbons S.M."/>
            <person name="Avila-Pacheco J."/>
            <person name="Jiang X."/>
            <person name="Kearney S.M."/>
            <person name="Perrotta A.R."/>
            <person name="Berdy B."/>
            <person name="Zhao S."/>
            <person name="Lieberman T.D."/>
            <person name="Swanson P.K."/>
            <person name="Smith M."/>
            <person name="Roesemann S."/>
            <person name="Alexander J.E."/>
            <person name="Rich S.A."/>
            <person name="Livny J."/>
            <person name="Vlamakis H."/>
            <person name="Clish C."/>
            <person name="Bullock K."/>
            <person name="Deik A."/>
            <person name="Scott J."/>
            <person name="Pierce K.A."/>
            <person name="Xavier R.J."/>
            <person name="Alm E.J."/>
        </authorList>
    </citation>
    <scope>NUCLEOTIDE SEQUENCE [LARGE SCALE GENOMIC DNA]</scope>
    <source>
        <strain evidence="1 2">BIOML-A1</strain>
    </source>
</reference>
<comment type="caution">
    <text evidence="1">The sequence shown here is derived from an EMBL/GenBank/DDBJ whole genome shotgun (WGS) entry which is preliminary data.</text>
</comment>